<dbReference type="AlphaFoldDB" id="A0A835HI84"/>
<proteinExistence type="predicted"/>
<dbReference type="Proteomes" id="UP000631114">
    <property type="component" value="Unassembled WGS sequence"/>
</dbReference>
<evidence type="ECO:0000313" key="2">
    <source>
        <dbReference type="EMBL" id="KAF9599511.1"/>
    </source>
</evidence>
<reference evidence="2 3" key="1">
    <citation type="submission" date="2020-10" db="EMBL/GenBank/DDBJ databases">
        <title>The Coptis chinensis genome and diversification of protoberbering-type alkaloids.</title>
        <authorList>
            <person name="Wang B."/>
            <person name="Shu S."/>
            <person name="Song C."/>
            <person name="Liu Y."/>
        </authorList>
    </citation>
    <scope>NUCLEOTIDE SEQUENCE [LARGE SCALE GENOMIC DNA]</scope>
    <source>
        <strain evidence="2">HL-2020</strain>
        <tissue evidence="2">Leaf</tissue>
    </source>
</reference>
<evidence type="ECO:0000313" key="3">
    <source>
        <dbReference type="Proteomes" id="UP000631114"/>
    </source>
</evidence>
<keyword evidence="3" id="KW-1185">Reference proteome</keyword>
<evidence type="ECO:0000256" key="1">
    <source>
        <dbReference type="SAM" id="MobiDB-lite"/>
    </source>
</evidence>
<accession>A0A835HI84</accession>
<name>A0A835HI84_9MAGN</name>
<feature type="region of interest" description="Disordered" evidence="1">
    <location>
        <begin position="18"/>
        <end position="51"/>
    </location>
</feature>
<gene>
    <name evidence="2" type="ORF">IFM89_038731</name>
</gene>
<organism evidence="2 3">
    <name type="scientific">Coptis chinensis</name>
    <dbReference type="NCBI Taxonomy" id="261450"/>
    <lineage>
        <taxon>Eukaryota</taxon>
        <taxon>Viridiplantae</taxon>
        <taxon>Streptophyta</taxon>
        <taxon>Embryophyta</taxon>
        <taxon>Tracheophyta</taxon>
        <taxon>Spermatophyta</taxon>
        <taxon>Magnoliopsida</taxon>
        <taxon>Ranunculales</taxon>
        <taxon>Ranunculaceae</taxon>
        <taxon>Coptidoideae</taxon>
        <taxon>Coptis</taxon>
    </lineage>
</organism>
<dbReference type="EMBL" id="JADFTS010000007">
    <property type="protein sequence ID" value="KAF9599511.1"/>
    <property type="molecule type" value="Genomic_DNA"/>
</dbReference>
<sequence>MGDVQVAADLEFHIVDPPLEEENEPVGDVAQSARDHDVHLSDPGPQEVNAIPVTSEPVSDIVSQSFEKVDITDIFTTDVVCCLWSSAVVMNSSSGLEMSEEQLGT</sequence>
<comment type="caution">
    <text evidence="2">The sequence shown here is derived from an EMBL/GenBank/DDBJ whole genome shotgun (WGS) entry which is preliminary data.</text>
</comment>
<protein>
    <submittedName>
        <fullName evidence="2">Uncharacterized protein</fullName>
    </submittedName>
</protein>